<gene>
    <name evidence="1" type="ORF">DEX24_03125</name>
</gene>
<reference evidence="1 2" key="1">
    <citation type="submission" date="2018-05" db="EMBL/GenBank/DDBJ databases">
        <title>Kurthia sibirica genome sequence.</title>
        <authorList>
            <person name="Maclea K.S."/>
            <person name="Goen A.E."/>
        </authorList>
    </citation>
    <scope>NUCLEOTIDE SEQUENCE [LARGE SCALE GENOMIC DNA]</scope>
    <source>
        <strain evidence="1 2">ATCC 49154</strain>
    </source>
</reference>
<sequence>MRNQLHDEQVCPYCEYVVEQHEANYDQDEEEITCINCDKVYVSKPQWKLEGWIIEKQCETCGKWTDEGYTPCECDE</sequence>
<dbReference type="AlphaFoldDB" id="A0A2U3AP67"/>
<dbReference type="RefSeq" id="WP_109304947.1">
    <property type="nucleotide sequence ID" value="NZ_BJUF01000040.1"/>
</dbReference>
<comment type="caution">
    <text evidence="1">The sequence shown here is derived from an EMBL/GenBank/DDBJ whole genome shotgun (WGS) entry which is preliminary data.</text>
</comment>
<proteinExistence type="predicted"/>
<dbReference type="EMBL" id="QFVR01000003">
    <property type="protein sequence ID" value="PWI26343.1"/>
    <property type="molecule type" value="Genomic_DNA"/>
</dbReference>
<keyword evidence="2" id="KW-1185">Reference proteome</keyword>
<evidence type="ECO:0000313" key="1">
    <source>
        <dbReference type="EMBL" id="PWI26343.1"/>
    </source>
</evidence>
<organism evidence="1 2">
    <name type="scientific">Kurthia sibirica</name>
    <dbReference type="NCBI Taxonomy" id="202750"/>
    <lineage>
        <taxon>Bacteria</taxon>
        <taxon>Bacillati</taxon>
        <taxon>Bacillota</taxon>
        <taxon>Bacilli</taxon>
        <taxon>Bacillales</taxon>
        <taxon>Caryophanaceae</taxon>
        <taxon>Kurthia</taxon>
    </lineage>
</organism>
<evidence type="ECO:0000313" key="2">
    <source>
        <dbReference type="Proteomes" id="UP000245938"/>
    </source>
</evidence>
<accession>A0A2U3AP67</accession>
<name>A0A2U3AP67_9BACL</name>
<dbReference type="Proteomes" id="UP000245938">
    <property type="component" value="Unassembled WGS sequence"/>
</dbReference>
<protein>
    <submittedName>
        <fullName evidence="1">Uncharacterized protein</fullName>
    </submittedName>
</protein>